<keyword evidence="1" id="KW-0812">Transmembrane</keyword>
<accession>R0ER93</accession>
<evidence type="ECO:0000256" key="1">
    <source>
        <dbReference type="SAM" id="Phobius"/>
    </source>
</evidence>
<name>R0ER93_CAUVI</name>
<evidence type="ECO:0000313" key="3">
    <source>
        <dbReference type="Proteomes" id="UP000013063"/>
    </source>
</evidence>
<evidence type="ECO:0000313" key="2">
    <source>
        <dbReference type="EMBL" id="ENZ83537.1"/>
    </source>
</evidence>
<dbReference type="AlphaFoldDB" id="R0ER93"/>
<organism evidence="2 3">
    <name type="scientific">Caulobacter vibrioides OR37</name>
    <dbReference type="NCBI Taxonomy" id="1292034"/>
    <lineage>
        <taxon>Bacteria</taxon>
        <taxon>Pseudomonadati</taxon>
        <taxon>Pseudomonadota</taxon>
        <taxon>Alphaproteobacteria</taxon>
        <taxon>Caulobacterales</taxon>
        <taxon>Caulobacteraceae</taxon>
        <taxon>Caulobacter</taxon>
    </lineage>
</organism>
<dbReference type="RefSeq" id="WP_004615060.1">
    <property type="nucleotide sequence ID" value="NZ_APMP01000001.1"/>
</dbReference>
<dbReference type="EMBL" id="APMP01000001">
    <property type="protein sequence ID" value="ENZ83537.1"/>
    <property type="molecule type" value="Genomic_DNA"/>
</dbReference>
<dbReference type="PATRIC" id="fig|1292034.3.peg.39"/>
<dbReference type="OrthoDB" id="7632355at2"/>
<protein>
    <submittedName>
        <fullName evidence="2">Uncharacterized protein</fullName>
    </submittedName>
</protein>
<keyword evidence="1" id="KW-1133">Transmembrane helix</keyword>
<dbReference type="STRING" id="1292034.OR37_00038"/>
<gene>
    <name evidence="2" type="ORF">OR37_00038</name>
</gene>
<keyword evidence="1" id="KW-0472">Membrane</keyword>
<proteinExistence type="predicted"/>
<sequence precursor="true">MTLDLFRQDAWMLMPISWFVFVNVQVWLKDAARRDAIEALNALTRAGRRPPAELVAKLQVG</sequence>
<reference evidence="2 3" key="1">
    <citation type="journal article" date="2013" name="Genome Announc.">
        <title>Draft Genome Sequence for Caulobacter sp. Strain OR37, a Bacterium Tolerant to Heavy Metals.</title>
        <authorList>
            <person name="Utturkar S.M."/>
            <person name="Bollmann A."/>
            <person name="Brzoska R.M."/>
            <person name="Klingeman D.M."/>
            <person name="Epstein S.E."/>
            <person name="Palumbo A.V."/>
            <person name="Brown S.D."/>
        </authorList>
    </citation>
    <scope>NUCLEOTIDE SEQUENCE [LARGE SCALE GENOMIC DNA]</scope>
    <source>
        <strain evidence="2 3">OR37</strain>
    </source>
</reference>
<comment type="caution">
    <text evidence="2">The sequence shown here is derived from an EMBL/GenBank/DDBJ whole genome shotgun (WGS) entry which is preliminary data.</text>
</comment>
<keyword evidence="3" id="KW-1185">Reference proteome</keyword>
<feature type="transmembrane region" description="Helical" evidence="1">
    <location>
        <begin position="12"/>
        <end position="28"/>
    </location>
</feature>
<dbReference type="Proteomes" id="UP000013063">
    <property type="component" value="Unassembled WGS sequence"/>
</dbReference>